<evidence type="ECO:0000259" key="7">
    <source>
        <dbReference type="PROSITE" id="PS50115"/>
    </source>
</evidence>
<keyword evidence="2" id="KW-0479">Metal-binding</keyword>
<dbReference type="GO" id="GO:0000139">
    <property type="term" value="C:Golgi membrane"/>
    <property type="evidence" value="ECO:0007669"/>
    <property type="project" value="TreeGrafter"/>
</dbReference>
<keyword evidence="3 5" id="KW-0863">Zinc-finger</keyword>
<dbReference type="PANTHER" id="PTHR46395:SF1">
    <property type="entry name" value="ADP-RIBOSYLATION FACTOR GTPASE-ACTIVATING PROTEIN 1"/>
    <property type="match status" value="1"/>
</dbReference>
<protein>
    <recommendedName>
        <fullName evidence="7">Arf-GAP domain-containing protein</fullName>
    </recommendedName>
</protein>
<feature type="compositionally biased region" description="Basic and acidic residues" evidence="6">
    <location>
        <begin position="53"/>
        <end position="67"/>
    </location>
</feature>
<dbReference type="CDD" id="cd08830">
    <property type="entry name" value="ArfGap_ArfGap1"/>
    <property type="match status" value="1"/>
</dbReference>
<evidence type="ECO:0000256" key="5">
    <source>
        <dbReference type="PROSITE-ProRule" id="PRU00288"/>
    </source>
</evidence>
<keyword evidence="4" id="KW-0862">Zinc</keyword>
<evidence type="ECO:0000256" key="1">
    <source>
        <dbReference type="ARBA" id="ARBA00022468"/>
    </source>
</evidence>
<dbReference type="GO" id="GO:0008270">
    <property type="term" value="F:zinc ion binding"/>
    <property type="evidence" value="ECO:0007669"/>
    <property type="project" value="UniProtKB-KW"/>
</dbReference>
<evidence type="ECO:0000256" key="3">
    <source>
        <dbReference type="ARBA" id="ARBA00022771"/>
    </source>
</evidence>
<dbReference type="AlphaFoldDB" id="A0A7S2MPJ2"/>
<feature type="region of interest" description="Disordered" evidence="6">
    <location>
        <begin position="242"/>
        <end position="326"/>
    </location>
</feature>
<feature type="compositionally biased region" description="Basic and acidic residues" evidence="6">
    <location>
        <begin position="28"/>
        <end position="42"/>
    </location>
</feature>
<dbReference type="Pfam" id="PF01412">
    <property type="entry name" value="ArfGap"/>
    <property type="match status" value="1"/>
</dbReference>
<dbReference type="SUPFAM" id="SSF57863">
    <property type="entry name" value="ArfGap/RecO-like zinc finger"/>
    <property type="match status" value="1"/>
</dbReference>
<evidence type="ECO:0000256" key="6">
    <source>
        <dbReference type="SAM" id="MobiDB-lite"/>
    </source>
</evidence>
<feature type="domain" description="Arf-GAP" evidence="7">
    <location>
        <begin position="97"/>
        <end position="234"/>
    </location>
</feature>
<name>A0A7S2MPJ2_9STRA</name>
<reference evidence="8" key="1">
    <citation type="submission" date="2021-01" db="EMBL/GenBank/DDBJ databases">
        <authorList>
            <person name="Corre E."/>
            <person name="Pelletier E."/>
            <person name="Niang G."/>
            <person name="Scheremetjew M."/>
            <person name="Finn R."/>
            <person name="Kale V."/>
            <person name="Holt S."/>
            <person name="Cochrane G."/>
            <person name="Meng A."/>
            <person name="Brown T."/>
            <person name="Cohen L."/>
        </authorList>
    </citation>
    <scope>NUCLEOTIDE SEQUENCE</scope>
    <source>
        <strain evidence="8">CCMP826</strain>
    </source>
</reference>
<feature type="region of interest" description="Disordered" evidence="6">
    <location>
        <begin position="1"/>
        <end position="87"/>
    </location>
</feature>
<dbReference type="InterPro" id="IPR001164">
    <property type="entry name" value="ArfGAP_dom"/>
</dbReference>
<feature type="compositionally biased region" description="Low complexity" evidence="6">
    <location>
        <begin position="246"/>
        <end position="266"/>
    </location>
</feature>
<dbReference type="GO" id="GO:0030100">
    <property type="term" value="P:regulation of endocytosis"/>
    <property type="evidence" value="ECO:0007669"/>
    <property type="project" value="TreeGrafter"/>
</dbReference>
<dbReference type="PANTHER" id="PTHR46395">
    <property type="entry name" value="ADP-RIBOSYLATION FACTOR GTPASE-ACTIVATING PROTEIN 1"/>
    <property type="match status" value="1"/>
</dbReference>
<dbReference type="EMBL" id="HBGV01010588">
    <property type="protein sequence ID" value="CAD9495363.1"/>
    <property type="molecule type" value="Transcribed_RNA"/>
</dbReference>
<organism evidence="8">
    <name type="scientific">Helicotheca tamesis</name>
    <dbReference type="NCBI Taxonomy" id="374047"/>
    <lineage>
        <taxon>Eukaryota</taxon>
        <taxon>Sar</taxon>
        <taxon>Stramenopiles</taxon>
        <taxon>Ochrophyta</taxon>
        <taxon>Bacillariophyta</taxon>
        <taxon>Mediophyceae</taxon>
        <taxon>Lithodesmiophycidae</taxon>
        <taxon>Lithodesmiales</taxon>
        <taxon>Lithodesmiaceae</taxon>
        <taxon>Helicotheca</taxon>
    </lineage>
</organism>
<dbReference type="PROSITE" id="PS50115">
    <property type="entry name" value="ARFGAP"/>
    <property type="match status" value="1"/>
</dbReference>
<dbReference type="PRINTS" id="PR00405">
    <property type="entry name" value="REVINTRACTNG"/>
</dbReference>
<dbReference type="Gene3D" id="1.10.220.150">
    <property type="entry name" value="Arf GTPase activating protein"/>
    <property type="match status" value="1"/>
</dbReference>
<sequence length="326" mass="35604">MPAHEPASRDTQPTTQQSLLEAAASELEVIRNDGRKCARRQTDPPSPPSCTSDNDKKTVRPTKDANTRLDPPSCSSSSSSSKSALFHGDSARHGFPPACLKFLQSLPGNRRCVDCGQIDPQWASASYGVLLCLRCSGRHRGLGVQVSFVRSIAMDSWSHSQILSMLEGGNQQLSQFFERHALGPAKKSRKHVQRSCSSGNFSNDIDEVVDKRYKTKAAQFYREHLAVHVQRVAADGIYKGREAARRQSSSSNGKANSSRRSSNLRAKSSDATVTSPPPAEVKRKVRERTAHSKHDEAKHHYRCNSLPPPSLSSSGRRCAEAAAAAT</sequence>
<keyword evidence="1" id="KW-0343">GTPase activation</keyword>
<feature type="compositionally biased region" description="Polar residues" evidence="6">
    <location>
        <begin position="9"/>
        <end position="19"/>
    </location>
</feature>
<dbReference type="InterPro" id="IPR038508">
    <property type="entry name" value="ArfGAP_dom_sf"/>
</dbReference>
<feature type="compositionally biased region" description="Basic and acidic residues" evidence="6">
    <location>
        <begin position="287"/>
        <end position="298"/>
    </location>
</feature>
<gene>
    <name evidence="8" type="ORF">HTAM1171_LOCUS6520</name>
</gene>
<dbReference type="GO" id="GO:0005096">
    <property type="term" value="F:GTPase activator activity"/>
    <property type="evidence" value="ECO:0007669"/>
    <property type="project" value="UniProtKB-KW"/>
</dbReference>
<evidence type="ECO:0000256" key="2">
    <source>
        <dbReference type="ARBA" id="ARBA00022723"/>
    </source>
</evidence>
<dbReference type="SMART" id="SM00105">
    <property type="entry name" value="ArfGap"/>
    <property type="match status" value="1"/>
</dbReference>
<dbReference type="GO" id="GO:0032012">
    <property type="term" value="P:regulation of ARF protein signal transduction"/>
    <property type="evidence" value="ECO:0007669"/>
    <property type="project" value="TreeGrafter"/>
</dbReference>
<evidence type="ECO:0000313" key="8">
    <source>
        <dbReference type="EMBL" id="CAD9495363.1"/>
    </source>
</evidence>
<feature type="compositionally biased region" description="Low complexity" evidence="6">
    <location>
        <begin position="73"/>
        <end position="83"/>
    </location>
</feature>
<proteinExistence type="predicted"/>
<evidence type="ECO:0000256" key="4">
    <source>
        <dbReference type="ARBA" id="ARBA00022833"/>
    </source>
</evidence>
<dbReference type="InterPro" id="IPR037278">
    <property type="entry name" value="ARFGAP/RecO"/>
</dbReference>
<accession>A0A7S2MPJ2</accession>